<dbReference type="InterPro" id="IPR010982">
    <property type="entry name" value="Lambda_DNA-bd_dom_sf"/>
</dbReference>
<dbReference type="SUPFAM" id="SSF47413">
    <property type="entry name" value="lambda repressor-like DNA-binding domains"/>
    <property type="match status" value="1"/>
</dbReference>
<dbReference type="InterPro" id="IPR001387">
    <property type="entry name" value="Cro/C1-type_HTH"/>
</dbReference>
<gene>
    <name evidence="2" type="ORF">ACFS6H_16690</name>
</gene>
<proteinExistence type="predicted"/>
<dbReference type="PROSITE" id="PS50943">
    <property type="entry name" value="HTH_CROC1"/>
    <property type="match status" value="1"/>
</dbReference>
<comment type="caution">
    <text evidence="2">The sequence shown here is derived from an EMBL/GenBank/DDBJ whole genome shotgun (WGS) entry which is preliminary data.</text>
</comment>
<dbReference type="EMBL" id="JBHUOZ010000003">
    <property type="protein sequence ID" value="MFD2921366.1"/>
    <property type="molecule type" value="Genomic_DNA"/>
</dbReference>
<dbReference type="SMART" id="SM00530">
    <property type="entry name" value="HTH_XRE"/>
    <property type="match status" value="1"/>
</dbReference>
<feature type="domain" description="HTH cro/C1-type" evidence="1">
    <location>
        <begin position="10"/>
        <end position="58"/>
    </location>
</feature>
<evidence type="ECO:0000313" key="2">
    <source>
        <dbReference type="EMBL" id="MFD2921366.1"/>
    </source>
</evidence>
<sequence>MMNNSISDFIKYQRKRTNMTQEELAEKAGVGLRFIRDMEQGKESLRLDKVNQVLGLFGHRMLPNTETIWDPYDIARNYSNIAVEILLKNRTKLYGIILGPILQNGQIVEWWFIPNNLAKKYKETKDKDLLQTIEHNSIDYIKEQDQES</sequence>
<protein>
    <submittedName>
        <fullName evidence="2">Helix-turn-helix transcriptional regulator</fullName>
    </submittedName>
</protein>
<name>A0ABW6ABD0_9BACT</name>
<dbReference type="InterPro" id="IPR017507">
    <property type="entry name" value="Tscrpt_reg_HipB-like"/>
</dbReference>
<dbReference type="Gene3D" id="1.10.260.40">
    <property type="entry name" value="lambda repressor-like DNA-binding domains"/>
    <property type="match status" value="1"/>
</dbReference>
<reference evidence="3" key="1">
    <citation type="journal article" date="2019" name="Int. J. Syst. Evol. Microbiol.">
        <title>The Global Catalogue of Microorganisms (GCM) 10K type strain sequencing project: providing services to taxonomists for standard genome sequencing and annotation.</title>
        <authorList>
            <consortium name="The Broad Institute Genomics Platform"/>
            <consortium name="The Broad Institute Genome Sequencing Center for Infectious Disease"/>
            <person name="Wu L."/>
            <person name="Ma J."/>
        </authorList>
    </citation>
    <scope>NUCLEOTIDE SEQUENCE [LARGE SCALE GENOMIC DNA]</scope>
    <source>
        <strain evidence="3">KCTC 23299</strain>
    </source>
</reference>
<evidence type="ECO:0000259" key="1">
    <source>
        <dbReference type="PROSITE" id="PS50943"/>
    </source>
</evidence>
<organism evidence="2 3">
    <name type="scientific">Terrimonas rubra</name>
    <dbReference type="NCBI Taxonomy" id="1035890"/>
    <lineage>
        <taxon>Bacteria</taxon>
        <taxon>Pseudomonadati</taxon>
        <taxon>Bacteroidota</taxon>
        <taxon>Chitinophagia</taxon>
        <taxon>Chitinophagales</taxon>
        <taxon>Chitinophagaceae</taxon>
        <taxon>Terrimonas</taxon>
    </lineage>
</organism>
<dbReference type="NCBIfam" id="TIGR03070">
    <property type="entry name" value="couple_hipB"/>
    <property type="match status" value="1"/>
</dbReference>
<dbReference type="CDD" id="cd00093">
    <property type="entry name" value="HTH_XRE"/>
    <property type="match status" value="1"/>
</dbReference>
<accession>A0ABW6ABD0</accession>
<evidence type="ECO:0000313" key="3">
    <source>
        <dbReference type="Proteomes" id="UP001597511"/>
    </source>
</evidence>
<keyword evidence="3" id="KW-1185">Reference proteome</keyword>
<dbReference type="Pfam" id="PF01381">
    <property type="entry name" value="HTH_3"/>
    <property type="match status" value="1"/>
</dbReference>
<dbReference type="Proteomes" id="UP001597511">
    <property type="component" value="Unassembled WGS sequence"/>
</dbReference>
<dbReference type="RefSeq" id="WP_386101526.1">
    <property type="nucleotide sequence ID" value="NZ_JBHUOZ010000003.1"/>
</dbReference>